<sequence>MEVAFWVVLGAMAVNFLAELFKSLTRGRLSYEPVLGYLRDIIHYIVPLLVLAVLTTIDNTGWIVLVGYYIGAVAVLFKYLRDIRSKF</sequence>
<evidence type="ECO:0000313" key="3">
    <source>
        <dbReference type="Proteomes" id="UP000564644"/>
    </source>
</evidence>
<name>A0A7X0VYG7_9BACL</name>
<feature type="transmembrane region" description="Helical" evidence="1">
    <location>
        <begin position="37"/>
        <end position="55"/>
    </location>
</feature>
<proteinExistence type="predicted"/>
<reference evidence="2 3" key="1">
    <citation type="submission" date="2020-08" db="EMBL/GenBank/DDBJ databases">
        <title>Cohnella phylogeny.</title>
        <authorList>
            <person name="Dunlap C."/>
        </authorList>
    </citation>
    <scope>NUCLEOTIDE SEQUENCE [LARGE SCALE GENOMIC DNA]</scope>
    <source>
        <strain evidence="2 3">CBP 2801</strain>
    </source>
</reference>
<keyword evidence="1" id="KW-1133">Transmembrane helix</keyword>
<keyword evidence="3" id="KW-1185">Reference proteome</keyword>
<feature type="transmembrane region" description="Helical" evidence="1">
    <location>
        <begin position="61"/>
        <end position="80"/>
    </location>
</feature>
<protein>
    <submittedName>
        <fullName evidence="2">Uncharacterized protein</fullName>
    </submittedName>
</protein>
<feature type="transmembrane region" description="Helical" evidence="1">
    <location>
        <begin position="6"/>
        <end position="25"/>
    </location>
</feature>
<dbReference type="EMBL" id="JACJVO010000036">
    <property type="protein sequence ID" value="MBB6734695.1"/>
    <property type="molecule type" value="Genomic_DNA"/>
</dbReference>
<comment type="caution">
    <text evidence="2">The sequence shown here is derived from an EMBL/GenBank/DDBJ whole genome shotgun (WGS) entry which is preliminary data.</text>
</comment>
<keyword evidence="1" id="KW-0812">Transmembrane</keyword>
<organism evidence="2 3">
    <name type="scientific">Cohnella zeiphila</name>
    <dbReference type="NCBI Taxonomy" id="2761120"/>
    <lineage>
        <taxon>Bacteria</taxon>
        <taxon>Bacillati</taxon>
        <taxon>Bacillota</taxon>
        <taxon>Bacilli</taxon>
        <taxon>Bacillales</taxon>
        <taxon>Paenibacillaceae</taxon>
        <taxon>Cohnella</taxon>
    </lineage>
</organism>
<accession>A0A7X0VYG7</accession>
<keyword evidence="1" id="KW-0472">Membrane</keyword>
<dbReference type="AlphaFoldDB" id="A0A7X0VYG7"/>
<evidence type="ECO:0000313" key="2">
    <source>
        <dbReference type="EMBL" id="MBB6734695.1"/>
    </source>
</evidence>
<evidence type="ECO:0000256" key="1">
    <source>
        <dbReference type="SAM" id="Phobius"/>
    </source>
</evidence>
<gene>
    <name evidence="2" type="ORF">H7C18_27590</name>
</gene>
<dbReference type="Proteomes" id="UP000564644">
    <property type="component" value="Unassembled WGS sequence"/>
</dbReference>